<dbReference type="PANTHER" id="PTHR12147:SF26">
    <property type="entry name" value="PEPTIDASE M28 DOMAIN-CONTAINING PROTEIN"/>
    <property type="match status" value="1"/>
</dbReference>
<dbReference type="Gene3D" id="2.60.40.10">
    <property type="entry name" value="Immunoglobulins"/>
    <property type="match status" value="1"/>
</dbReference>
<dbReference type="Gene3D" id="3.40.630.10">
    <property type="entry name" value="Zn peptidases"/>
    <property type="match status" value="1"/>
</dbReference>
<dbReference type="SUPFAM" id="SSF53187">
    <property type="entry name" value="Zn-dependent exopeptidases"/>
    <property type="match status" value="1"/>
</dbReference>
<name>W0F5T0_9BACT</name>
<dbReference type="eggNOG" id="COG2234">
    <property type="taxonomic scope" value="Bacteria"/>
</dbReference>
<dbReference type="AlphaFoldDB" id="W0F5T0"/>
<keyword evidence="3" id="KW-0378">Hydrolase</keyword>
<dbReference type="InterPro" id="IPR045175">
    <property type="entry name" value="M28_fam"/>
</dbReference>
<keyword evidence="3" id="KW-0482">Metalloprotease</keyword>
<dbReference type="EMBL" id="CP007035">
    <property type="protein sequence ID" value="AHF16686.1"/>
    <property type="molecule type" value="Genomic_DNA"/>
</dbReference>
<dbReference type="InterPro" id="IPR013783">
    <property type="entry name" value="Ig-like_fold"/>
</dbReference>
<dbReference type="InterPro" id="IPR036116">
    <property type="entry name" value="FN3_sf"/>
</dbReference>
<dbReference type="GO" id="GO:0006508">
    <property type="term" value="P:proteolysis"/>
    <property type="evidence" value="ECO:0007669"/>
    <property type="project" value="InterPro"/>
</dbReference>
<reference evidence="5 6" key="1">
    <citation type="submission" date="2013-12" db="EMBL/GenBank/DDBJ databases">
        <authorList>
            <consortium name="DOE Joint Genome Institute"/>
            <person name="Eisen J."/>
            <person name="Huntemann M."/>
            <person name="Han J."/>
            <person name="Chen A."/>
            <person name="Kyrpides N."/>
            <person name="Mavromatis K."/>
            <person name="Markowitz V."/>
            <person name="Palaniappan K."/>
            <person name="Ivanova N."/>
            <person name="Schaumberg A."/>
            <person name="Pati A."/>
            <person name="Liolios K."/>
            <person name="Nordberg H.P."/>
            <person name="Cantor M.N."/>
            <person name="Hua S.X."/>
            <person name="Woyke T."/>
        </authorList>
    </citation>
    <scope>NUCLEOTIDE SEQUENCE [LARGE SCALE GENOMIC DNA]</scope>
    <source>
        <strain evidence="6">DSM 19437</strain>
    </source>
</reference>
<organism evidence="5 6">
    <name type="scientific">Niabella soli DSM 19437</name>
    <dbReference type="NCBI Taxonomy" id="929713"/>
    <lineage>
        <taxon>Bacteria</taxon>
        <taxon>Pseudomonadati</taxon>
        <taxon>Bacteroidota</taxon>
        <taxon>Chitinophagia</taxon>
        <taxon>Chitinophagales</taxon>
        <taxon>Chitinophagaceae</taxon>
        <taxon>Niabella</taxon>
    </lineage>
</organism>
<comment type="subcellular location">
    <subcellularLocation>
        <location evidence="1">Secreted</location>
    </subcellularLocation>
</comment>
<accession>W0F5T0</accession>
<dbReference type="InterPro" id="IPR003961">
    <property type="entry name" value="FN3_dom"/>
</dbReference>
<proteinExistence type="predicted"/>
<dbReference type="OrthoDB" id="9787436at2"/>
<evidence type="ECO:0000259" key="4">
    <source>
        <dbReference type="Pfam" id="PF04389"/>
    </source>
</evidence>
<evidence type="ECO:0000256" key="3">
    <source>
        <dbReference type="ARBA" id="ARBA00023049"/>
    </source>
</evidence>
<dbReference type="InterPro" id="IPR007484">
    <property type="entry name" value="Peptidase_M28"/>
</dbReference>
<dbReference type="Proteomes" id="UP000003586">
    <property type="component" value="Chromosome"/>
</dbReference>
<gene>
    <name evidence="5" type="ORF">NIASO_18925</name>
</gene>
<protein>
    <submittedName>
        <fullName evidence="5">Peptidase M28</fullName>
    </submittedName>
</protein>
<evidence type="ECO:0000313" key="6">
    <source>
        <dbReference type="Proteomes" id="UP000003586"/>
    </source>
</evidence>
<sequence>MKSGFVLLSILVFTGTIACAQTIIRKDPVIEKMVAAVSSDSLKGYVHSLIRFKTRHTLSVRNNSKEGIGAAQKWVLDQLQQFAKNSGGRLSAYLDTITYQPDGKRVNKSLTLGNVVAVLKGTAPKDKRIFMMTAHLDSRRTDVMDAVGVAPGANDDGSGVAAIMECARVMSREAFPATIIFVVTSGEEQGLLGATFMAGKVATQNWPLEALLNNDIIGSNNSNETNTINNTEVRVFSEGIPATLSAATAREIRSYGLENDGAARQLARYFKEVGERYVDNMTVKLIYRNDRFLRGGDHSPFVEKGYTAVRITEMNENFTHQHQDIRTQNGIQYGDLPEFMDFEYLRKNTALNLATLANLARAPAKPQQPGYIMKGLENSTTLQWDDPATGSSSGFYLLMRETSSPVWQKKFFTKNKSITVPYSKDNYFFAVQAVNTEGNESLPVVVKPASKK</sequence>
<feature type="domain" description="Peptidase M28" evidence="4">
    <location>
        <begin position="114"/>
        <end position="325"/>
    </location>
</feature>
<dbReference type="CDD" id="cd00063">
    <property type="entry name" value="FN3"/>
    <property type="match status" value="1"/>
</dbReference>
<dbReference type="KEGG" id="nso:NIASO_18925"/>
<dbReference type="STRING" id="929713.NIASO_18925"/>
<dbReference type="GO" id="GO:0008235">
    <property type="term" value="F:metalloexopeptidase activity"/>
    <property type="evidence" value="ECO:0007669"/>
    <property type="project" value="InterPro"/>
</dbReference>
<dbReference type="HOGENOM" id="CLU_047420_0_0_10"/>
<dbReference type="Pfam" id="PF04389">
    <property type="entry name" value="Peptidase_M28"/>
    <property type="match status" value="1"/>
</dbReference>
<evidence type="ECO:0000256" key="1">
    <source>
        <dbReference type="ARBA" id="ARBA00004613"/>
    </source>
</evidence>
<dbReference type="PANTHER" id="PTHR12147">
    <property type="entry name" value="METALLOPEPTIDASE M28 FAMILY MEMBER"/>
    <property type="match status" value="1"/>
</dbReference>
<keyword evidence="2" id="KW-0964">Secreted</keyword>
<dbReference type="RefSeq" id="WP_008588167.1">
    <property type="nucleotide sequence ID" value="NZ_CP007035.1"/>
</dbReference>
<keyword evidence="3" id="KW-0645">Protease</keyword>
<dbReference type="GO" id="GO:0005576">
    <property type="term" value="C:extracellular region"/>
    <property type="evidence" value="ECO:0007669"/>
    <property type="project" value="UniProtKB-SubCell"/>
</dbReference>
<dbReference type="PROSITE" id="PS51257">
    <property type="entry name" value="PROKAR_LIPOPROTEIN"/>
    <property type="match status" value="1"/>
</dbReference>
<dbReference type="SUPFAM" id="SSF49265">
    <property type="entry name" value="Fibronectin type III"/>
    <property type="match status" value="1"/>
</dbReference>
<keyword evidence="6" id="KW-1185">Reference proteome</keyword>
<evidence type="ECO:0000256" key="2">
    <source>
        <dbReference type="ARBA" id="ARBA00022525"/>
    </source>
</evidence>
<evidence type="ECO:0000313" key="5">
    <source>
        <dbReference type="EMBL" id="AHF16686.1"/>
    </source>
</evidence>